<dbReference type="GO" id="GO:0003682">
    <property type="term" value="F:chromatin binding"/>
    <property type="evidence" value="ECO:0007669"/>
    <property type="project" value="InterPro"/>
</dbReference>
<dbReference type="CDD" id="cd04370">
    <property type="entry name" value="BAH"/>
    <property type="match status" value="1"/>
</dbReference>
<dbReference type="Proteomes" id="UP000031192">
    <property type="component" value="Unassembled WGS sequence"/>
</dbReference>
<dbReference type="EMBL" id="AZNH01000111">
    <property type="protein sequence ID" value="KID81927.1"/>
    <property type="molecule type" value="Genomic_DNA"/>
</dbReference>
<name>A0A0B4GQA5_METGA</name>
<dbReference type="InterPro" id="IPR043151">
    <property type="entry name" value="BAH_sf"/>
</dbReference>
<evidence type="ECO:0000313" key="3">
    <source>
        <dbReference type="Proteomes" id="UP000031192"/>
    </source>
</evidence>
<dbReference type="PANTHER" id="PTHR46364">
    <property type="entry name" value="OS08G0421900 PROTEIN"/>
    <property type="match status" value="1"/>
</dbReference>
<dbReference type="Gene3D" id="2.30.30.490">
    <property type="match status" value="1"/>
</dbReference>
<evidence type="ECO:0000313" key="2">
    <source>
        <dbReference type="EMBL" id="KID81927.1"/>
    </source>
</evidence>
<reference evidence="2 3" key="1">
    <citation type="journal article" date="2014" name="Proc. Natl. Acad. Sci. U.S.A.">
        <title>Trajectory and genomic determinants of fungal-pathogen speciation and host adaptation.</title>
        <authorList>
            <person name="Hu X."/>
            <person name="Xiao G."/>
            <person name="Zheng P."/>
            <person name="Shang Y."/>
            <person name="Su Y."/>
            <person name="Zhang X."/>
            <person name="Liu X."/>
            <person name="Zhan S."/>
            <person name="St Leger R.J."/>
            <person name="Wang C."/>
        </authorList>
    </citation>
    <scope>NUCLEOTIDE SEQUENCE [LARGE SCALE GENOMIC DNA]</scope>
    <source>
        <strain evidence="2 3">ARSEF 977</strain>
    </source>
</reference>
<dbReference type="AlphaFoldDB" id="A0A0B4GQA5"/>
<sequence length="132" mass="15291">MGRHTDTTKNLEGQDYWVAKILEVRASDRYHVYARVYWMYSPDDLPRKALHGDSLVRGSNFHFQNELVASNHMDIINVVSIVEKATVHHHCEEQNGHKAQNMLFWRQAYDYLTSEISLRSTPIPLKAVPRGA</sequence>
<dbReference type="InterPro" id="IPR001025">
    <property type="entry name" value="BAH_dom"/>
</dbReference>
<dbReference type="PROSITE" id="PS51038">
    <property type="entry name" value="BAH"/>
    <property type="match status" value="1"/>
</dbReference>
<comment type="caution">
    <text evidence="2">The sequence shown here is derived from an EMBL/GenBank/DDBJ whole genome shotgun (WGS) entry which is preliminary data.</text>
</comment>
<proteinExistence type="predicted"/>
<dbReference type="HOGENOM" id="CLU_1917539_0_0_1"/>
<evidence type="ECO:0000259" key="1">
    <source>
        <dbReference type="PROSITE" id="PS51038"/>
    </source>
</evidence>
<feature type="domain" description="BAH" evidence="1">
    <location>
        <begin position="1"/>
        <end position="120"/>
    </location>
</feature>
<keyword evidence="3" id="KW-1185">Reference proteome</keyword>
<gene>
    <name evidence="2" type="ORF">MGU_10736</name>
</gene>
<accession>A0A0B4GQA5</accession>
<protein>
    <submittedName>
        <fullName evidence="2">Ebs-bah-phd domain-containing protein</fullName>
    </submittedName>
</protein>
<organism evidence="2 3">
    <name type="scientific">Metarhizium guizhouense (strain ARSEF 977)</name>
    <dbReference type="NCBI Taxonomy" id="1276136"/>
    <lineage>
        <taxon>Eukaryota</taxon>
        <taxon>Fungi</taxon>
        <taxon>Dikarya</taxon>
        <taxon>Ascomycota</taxon>
        <taxon>Pezizomycotina</taxon>
        <taxon>Sordariomycetes</taxon>
        <taxon>Hypocreomycetidae</taxon>
        <taxon>Hypocreales</taxon>
        <taxon>Clavicipitaceae</taxon>
        <taxon>Metarhizium</taxon>
    </lineage>
</organism>